<dbReference type="InterPro" id="IPR020904">
    <property type="entry name" value="Sc_DH/Rdtase_CS"/>
</dbReference>
<name>A0A345ZYI1_9HYPH</name>
<dbReference type="CDD" id="cd05233">
    <property type="entry name" value="SDR_c"/>
    <property type="match status" value="1"/>
</dbReference>
<dbReference type="Pfam" id="PF00106">
    <property type="entry name" value="adh_short"/>
    <property type="match status" value="1"/>
</dbReference>
<dbReference type="PRINTS" id="PR00081">
    <property type="entry name" value="GDHRDH"/>
</dbReference>
<evidence type="ECO:0000313" key="5">
    <source>
        <dbReference type="Proteomes" id="UP000254889"/>
    </source>
</evidence>
<dbReference type="SMART" id="SM00822">
    <property type="entry name" value="PKS_KR"/>
    <property type="match status" value="1"/>
</dbReference>
<sequence>MGVLDHRHALVTGGGTGIGAAIAKVLAGAGAAVSLVGRRKEPLEALAAQLPKASAVVADITREADCTAMVEAARAAHGPIDIVIANAGVAPSAPAGKTSLALWEETIGVNLTGSFLTVRSALADVTRAKTNGRIVFISSTAGLKGYAYVSAYCAAKHGVVGYARALSVELAPTGVTVNAVCPGFTDTPLLAGAADNISAKTGRSADEARATLAKDNPHGRLITPEEVASTVLWLCSPEADSINGQAIAIAGGPA</sequence>
<dbReference type="PANTHER" id="PTHR42879">
    <property type="entry name" value="3-OXOACYL-(ACYL-CARRIER-PROTEIN) REDUCTASE"/>
    <property type="match status" value="1"/>
</dbReference>
<dbReference type="Proteomes" id="UP000254889">
    <property type="component" value="Chromosome"/>
</dbReference>
<evidence type="ECO:0000313" key="4">
    <source>
        <dbReference type="EMBL" id="AXK81978.1"/>
    </source>
</evidence>
<dbReference type="GO" id="GO:0032787">
    <property type="term" value="P:monocarboxylic acid metabolic process"/>
    <property type="evidence" value="ECO:0007669"/>
    <property type="project" value="UniProtKB-ARBA"/>
</dbReference>
<dbReference type="PRINTS" id="PR00080">
    <property type="entry name" value="SDRFAMILY"/>
</dbReference>
<dbReference type="OrthoDB" id="9804774at2"/>
<dbReference type="PANTHER" id="PTHR42879:SF2">
    <property type="entry name" value="3-OXOACYL-[ACYL-CARRIER-PROTEIN] REDUCTASE FABG"/>
    <property type="match status" value="1"/>
</dbReference>
<accession>A0A345ZYI1</accession>
<feature type="domain" description="Ketoreductase" evidence="3">
    <location>
        <begin position="7"/>
        <end position="174"/>
    </location>
</feature>
<protein>
    <submittedName>
        <fullName evidence="4">SDR family NAD(P)-dependent oxidoreductase</fullName>
    </submittedName>
</protein>
<evidence type="ECO:0000256" key="1">
    <source>
        <dbReference type="ARBA" id="ARBA00006484"/>
    </source>
</evidence>
<comment type="similarity">
    <text evidence="1 2">Belongs to the short-chain dehydrogenases/reductases (SDR) family.</text>
</comment>
<proteinExistence type="inferred from homology"/>
<dbReference type="RefSeq" id="WP_115692357.1">
    <property type="nucleotide sequence ID" value="NZ_CP031417.1"/>
</dbReference>
<gene>
    <name evidence="4" type="ORF">DW352_16465</name>
</gene>
<dbReference type="FunFam" id="3.40.50.720:FF:000084">
    <property type="entry name" value="Short-chain dehydrogenase reductase"/>
    <property type="match status" value="1"/>
</dbReference>
<dbReference type="InterPro" id="IPR057326">
    <property type="entry name" value="KR_dom"/>
</dbReference>
<dbReference type="InterPro" id="IPR036291">
    <property type="entry name" value="NAD(P)-bd_dom_sf"/>
</dbReference>
<keyword evidence="5" id="KW-1185">Reference proteome</keyword>
<evidence type="ECO:0000256" key="2">
    <source>
        <dbReference type="RuleBase" id="RU000363"/>
    </source>
</evidence>
<dbReference type="SUPFAM" id="SSF51735">
    <property type="entry name" value="NAD(P)-binding Rossmann-fold domains"/>
    <property type="match status" value="1"/>
</dbReference>
<dbReference type="InterPro" id="IPR002347">
    <property type="entry name" value="SDR_fam"/>
</dbReference>
<organism evidence="4 5">
    <name type="scientific">Pseudolabrys taiwanensis</name>
    <dbReference type="NCBI Taxonomy" id="331696"/>
    <lineage>
        <taxon>Bacteria</taxon>
        <taxon>Pseudomonadati</taxon>
        <taxon>Pseudomonadota</taxon>
        <taxon>Alphaproteobacteria</taxon>
        <taxon>Hyphomicrobiales</taxon>
        <taxon>Xanthobacteraceae</taxon>
        <taxon>Pseudolabrys</taxon>
    </lineage>
</organism>
<dbReference type="KEGG" id="ptaw:DW352_16465"/>
<dbReference type="InterPro" id="IPR050259">
    <property type="entry name" value="SDR"/>
</dbReference>
<reference evidence="4 5" key="1">
    <citation type="submission" date="2018-07" db="EMBL/GenBank/DDBJ databases">
        <authorList>
            <person name="Quirk P.G."/>
            <person name="Krulwich T.A."/>
        </authorList>
    </citation>
    <scope>NUCLEOTIDE SEQUENCE [LARGE SCALE GENOMIC DNA]</scope>
    <source>
        <strain evidence="4 5">CC-BB4</strain>
    </source>
</reference>
<evidence type="ECO:0000259" key="3">
    <source>
        <dbReference type="SMART" id="SM00822"/>
    </source>
</evidence>
<dbReference type="Gene3D" id="3.40.50.720">
    <property type="entry name" value="NAD(P)-binding Rossmann-like Domain"/>
    <property type="match status" value="1"/>
</dbReference>
<dbReference type="AlphaFoldDB" id="A0A345ZYI1"/>
<dbReference type="EMBL" id="CP031417">
    <property type="protein sequence ID" value="AXK81978.1"/>
    <property type="molecule type" value="Genomic_DNA"/>
</dbReference>
<dbReference type="PROSITE" id="PS00061">
    <property type="entry name" value="ADH_SHORT"/>
    <property type="match status" value="1"/>
</dbReference>